<dbReference type="GO" id="GO:0016052">
    <property type="term" value="P:carbohydrate catabolic process"/>
    <property type="evidence" value="ECO:0007669"/>
    <property type="project" value="UniProtKB-ARBA"/>
</dbReference>
<keyword evidence="7 11" id="KW-0067">ATP-binding</keyword>
<gene>
    <name evidence="13" type="ordered locus">Haur_4713</name>
</gene>
<dbReference type="GO" id="GO:0005829">
    <property type="term" value="C:cytosol"/>
    <property type="evidence" value="ECO:0007669"/>
    <property type="project" value="TreeGrafter"/>
</dbReference>
<dbReference type="PROSITE" id="PS00584">
    <property type="entry name" value="PFKB_KINASES_2"/>
    <property type="match status" value="1"/>
</dbReference>
<comment type="similarity">
    <text evidence="1 11">Belongs to the carbohydrate kinase PfkB family.</text>
</comment>
<proteinExistence type="inferred from homology"/>
<evidence type="ECO:0000313" key="14">
    <source>
        <dbReference type="Proteomes" id="UP000000787"/>
    </source>
</evidence>
<evidence type="ECO:0000256" key="10">
    <source>
        <dbReference type="PIRNR" id="PIRNR000535"/>
    </source>
</evidence>
<dbReference type="InterPro" id="IPR022463">
    <property type="entry name" value="1-PFruKinase"/>
</dbReference>
<dbReference type="SUPFAM" id="SSF53613">
    <property type="entry name" value="Ribokinase-like"/>
    <property type="match status" value="1"/>
</dbReference>
<dbReference type="EMBL" id="CP000875">
    <property type="protein sequence ID" value="ABX07344.1"/>
    <property type="molecule type" value="Genomic_DNA"/>
</dbReference>
<dbReference type="CDD" id="cd01164">
    <property type="entry name" value="FruK_PfkB_like"/>
    <property type="match status" value="1"/>
</dbReference>
<evidence type="ECO:0000256" key="5">
    <source>
        <dbReference type="ARBA" id="ARBA00022741"/>
    </source>
</evidence>
<dbReference type="GO" id="GO:0044281">
    <property type="term" value="P:small molecule metabolic process"/>
    <property type="evidence" value="ECO:0007669"/>
    <property type="project" value="UniProtKB-ARBA"/>
</dbReference>
<evidence type="ECO:0000313" key="13">
    <source>
        <dbReference type="EMBL" id="ABX07344.1"/>
    </source>
</evidence>
<evidence type="ECO:0000256" key="9">
    <source>
        <dbReference type="ARBA" id="ARBA00047745"/>
    </source>
</evidence>
<dbReference type="Proteomes" id="UP000000787">
    <property type="component" value="Chromosome"/>
</dbReference>
<dbReference type="PANTHER" id="PTHR46566:SF5">
    <property type="entry name" value="1-PHOSPHOFRUCTOKINASE"/>
    <property type="match status" value="1"/>
</dbReference>
<keyword evidence="5 11" id="KW-0547">Nucleotide-binding</keyword>
<dbReference type="KEGG" id="hau:Haur_4713"/>
<dbReference type="eggNOG" id="COG1105">
    <property type="taxonomic scope" value="Bacteria"/>
</dbReference>
<accession>A9B1F7</accession>
<dbReference type="GO" id="GO:0005524">
    <property type="term" value="F:ATP binding"/>
    <property type="evidence" value="ECO:0007669"/>
    <property type="project" value="UniProtKB-UniRule"/>
</dbReference>
<evidence type="ECO:0000256" key="3">
    <source>
        <dbReference type="ARBA" id="ARBA00013596"/>
    </source>
</evidence>
<organism evidence="13 14">
    <name type="scientific">Herpetosiphon aurantiacus (strain ATCC 23779 / DSM 785 / 114-95)</name>
    <dbReference type="NCBI Taxonomy" id="316274"/>
    <lineage>
        <taxon>Bacteria</taxon>
        <taxon>Bacillati</taxon>
        <taxon>Chloroflexota</taxon>
        <taxon>Chloroflexia</taxon>
        <taxon>Herpetosiphonales</taxon>
        <taxon>Herpetosiphonaceae</taxon>
        <taxon>Herpetosiphon</taxon>
    </lineage>
</organism>
<dbReference type="AlphaFoldDB" id="A9B1F7"/>
<dbReference type="PIRSF" id="PIRSF000535">
    <property type="entry name" value="1PFK/6PFK/LacC"/>
    <property type="match status" value="1"/>
</dbReference>
<protein>
    <recommendedName>
        <fullName evidence="3 11">1-phosphofructokinase</fullName>
        <shortName evidence="11">Fru1PK</shortName>
        <ecNumber evidence="2 11">2.7.1.56</ecNumber>
    </recommendedName>
    <alternativeName>
        <fullName evidence="8 11">Fructose 1-phosphate kinase</fullName>
    </alternativeName>
</protein>
<dbReference type="BioCyc" id="HAUR316274:GHYA-4770-MONOMER"/>
<dbReference type="InParanoid" id="A9B1F7"/>
<keyword evidence="4 10" id="KW-0808">Transferase</keyword>
<dbReference type="Pfam" id="PF00294">
    <property type="entry name" value="PfkB"/>
    <property type="match status" value="1"/>
</dbReference>
<dbReference type="FunFam" id="3.40.1190.20:FF:000001">
    <property type="entry name" value="Phosphofructokinase"/>
    <property type="match status" value="1"/>
</dbReference>
<dbReference type="NCBIfam" id="TIGR03168">
    <property type="entry name" value="1-PFK"/>
    <property type="match status" value="1"/>
</dbReference>
<dbReference type="InterPro" id="IPR002173">
    <property type="entry name" value="Carboh/pur_kinase_PfkB_CS"/>
</dbReference>
<evidence type="ECO:0000256" key="1">
    <source>
        <dbReference type="ARBA" id="ARBA00010688"/>
    </source>
</evidence>
<dbReference type="NCBIfam" id="TIGR03828">
    <property type="entry name" value="pfkB"/>
    <property type="match status" value="1"/>
</dbReference>
<keyword evidence="6 11" id="KW-0418">Kinase</keyword>
<dbReference type="InterPro" id="IPR017583">
    <property type="entry name" value="Tagatose/fructose_Pkinase"/>
</dbReference>
<dbReference type="PANTHER" id="PTHR46566">
    <property type="entry name" value="1-PHOSPHOFRUCTOKINASE-RELATED"/>
    <property type="match status" value="1"/>
</dbReference>
<evidence type="ECO:0000256" key="2">
    <source>
        <dbReference type="ARBA" id="ARBA00012131"/>
    </source>
</evidence>
<dbReference type="EC" id="2.7.1.56" evidence="2 11"/>
<dbReference type="GO" id="GO:0008662">
    <property type="term" value="F:1-phosphofructokinase activity"/>
    <property type="evidence" value="ECO:0007669"/>
    <property type="project" value="UniProtKB-UniRule"/>
</dbReference>
<dbReference type="Gene3D" id="3.40.1190.20">
    <property type="match status" value="1"/>
</dbReference>
<dbReference type="FunCoup" id="A9B1F7">
    <property type="interactions" value="21"/>
</dbReference>
<dbReference type="InterPro" id="IPR011611">
    <property type="entry name" value="PfkB_dom"/>
</dbReference>
<evidence type="ECO:0000256" key="7">
    <source>
        <dbReference type="ARBA" id="ARBA00022840"/>
    </source>
</evidence>
<evidence type="ECO:0000259" key="12">
    <source>
        <dbReference type="Pfam" id="PF00294"/>
    </source>
</evidence>
<evidence type="ECO:0000256" key="6">
    <source>
        <dbReference type="ARBA" id="ARBA00022777"/>
    </source>
</evidence>
<evidence type="ECO:0000256" key="11">
    <source>
        <dbReference type="RuleBase" id="RU369061"/>
    </source>
</evidence>
<feature type="domain" description="Carbohydrate kinase PfkB" evidence="12">
    <location>
        <begin position="7"/>
        <end position="294"/>
    </location>
</feature>
<dbReference type="InterPro" id="IPR029056">
    <property type="entry name" value="Ribokinase-like"/>
</dbReference>
<name>A9B1F7_HERA2</name>
<dbReference type="STRING" id="316274.Haur_4713"/>
<reference evidence="13 14" key="1">
    <citation type="journal article" date="2011" name="Stand. Genomic Sci.">
        <title>Complete genome sequence of the filamentous gliding predatory bacterium Herpetosiphon aurantiacus type strain (114-95(T)).</title>
        <authorList>
            <person name="Kiss H."/>
            <person name="Nett M."/>
            <person name="Domin N."/>
            <person name="Martin K."/>
            <person name="Maresca J.A."/>
            <person name="Copeland A."/>
            <person name="Lapidus A."/>
            <person name="Lucas S."/>
            <person name="Berry K.W."/>
            <person name="Glavina Del Rio T."/>
            <person name="Dalin E."/>
            <person name="Tice H."/>
            <person name="Pitluck S."/>
            <person name="Richardson P."/>
            <person name="Bruce D."/>
            <person name="Goodwin L."/>
            <person name="Han C."/>
            <person name="Detter J.C."/>
            <person name="Schmutz J."/>
            <person name="Brettin T."/>
            <person name="Land M."/>
            <person name="Hauser L."/>
            <person name="Kyrpides N.C."/>
            <person name="Ivanova N."/>
            <person name="Goker M."/>
            <person name="Woyke T."/>
            <person name="Klenk H.P."/>
            <person name="Bryant D.A."/>
        </authorList>
    </citation>
    <scope>NUCLEOTIDE SEQUENCE [LARGE SCALE GENOMIC DNA]</scope>
    <source>
        <strain evidence="14">ATCC 23779 / DSM 785 / 114-95</strain>
    </source>
</reference>
<keyword evidence="14" id="KW-1185">Reference proteome</keyword>
<comment type="catalytic activity">
    <reaction evidence="9 11">
        <text>beta-D-fructose 1-phosphate + ATP = beta-D-fructose 1,6-bisphosphate + ADP + H(+)</text>
        <dbReference type="Rhea" id="RHEA:14213"/>
        <dbReference type="ChEBI" id="CHEBI:15378"/>
        <dbReference type="ChEBI" id="CHEBI:30616"/>
        <dbReference type="ChEBI" id="CHEBI:32966"/>
        <dbReference type="ChEBI" id="CHEBI:138881"/>
        <dbReference type="ChEBI" id="CHEBI:456216"/>
        <dbReference type="EC" id="2.7.1.56"/>
    </reaction>
</comment>
<comment type="function">
    <text evidence="11">Catalyzes the ATP-dependent phosphorylation of fructose-l-phosphate to fructose-l,6-bisphosphate.</text>
</comment>
<evidence type="ECO:0000256" key="8">
    <source>
        <dbReference type="ARBA" id="ARBA00032802"/>
    </source>
</evidence>
<dbReference type="HOGENOM" id="CLU_050013_0_2_0"/>
<evidence type="ECO:0000256" key="4">
    <source>
        <dbReference type="ARBA" id="ARBA00022679"/>
    </source>
</evidence>
<sequence length="330" mass="34837">MSIVTLTLNPAIDQTIFINNFQLETVNRAYDLKSHAGGKGVNVASLLAANGHKVVATGFLGDQNTELFDKLFAEKQIDDQFIRIPGQPRVGIKISDQQTQRTTEINLPGLTPTNEQLDAIRATIKRLAADDNQWFILAGNVPPGIPSTIYGQLIEIIRAAGKQVVLDTSGEALRYGLAASPTIAKPNLAELEQFVGYPLTSEQAAAKAGRELLSHGIKLVVISMGEHGALFLDNAQSLVAIPPSVAVQSTVGAGDAMVSGLVAAQTQGLDLAASARLATAFAAAKITQLGSNLPAAEIVEQIRADVVIRPCNAQLDVLQRGANQLKGVPL</sequence>